<comment type="caution">
    <text evidence="1">The sequence shown here is derived from an EMBL/GenBank/DDBJ whole genome shotgun (WGS) entry which is preliminary data.</text>
</comment>
<keyword evidence="2" id="KW-1185">Reference proteome</keyword>
<name>A0ABP7GDL4_9ACTN</name>
<sequence length="59" mass="6523">MSCIPSRWVAIRRCSHAASRYGPRPRAWAARAKSETVMVAGRPPHVCGHLAEAVNQDRP</sequence>
<protein>
    <submittedName>
        <fullName evidence="1">Uncharacterized protein</fullName>
    </submittedName>
</protein>
<gene>
    <name evidence="1" type="ORF">GCM10023082_63870</name>
</gene>
<reference evidence="2" key="1">
    <citation type="journal article" date="2019" name="Int. J. Syst. Evol. Microbiol.">
        <title>The Global Catalogue of Microorganisms (GCM) 10K type strain sequencing project: providing services to taxonomists for standard genome sequencing and annotation.</title>
        <authorList>
            <consortium name="The Broad Institute Genomics Platform"/>
            <consortium name="The Broad Institute Genome Sequencing Center for Infectious Disease"/>
            <person name="Wu L."/>
            <person name="Ma J."/>
        </authorList>
    </citation>
    <scope>NUCLEOTIDE SEQUENCE [LARGE SCALE GENOMIC DNA]</scope>
    <source>
        <strain evidence="2">JCM 30846</strain>
    </source>
</reference>
<evidence type="ECO:0000313" key="1">
    <source>
        <dbReference type="EMBL" id="GAA3760970.1"/>
    </source>
</evidence>
<organism evidence="1 2">
    <name type="scientific">Streptomyces tremellae</name>
    <dbReference type="NCBI Taxonomy" id="1124239"/>
    <lineage>
        <taxon>Bacteria</taxon>
        <taxon>Bacillati</taxon>
        <taxon>Actinomycetota</taxon>
        <taxon>Actinomycetes</taxon>
        <taxon>Kitasatosporales</taxon>
        <taxon>Streptomycetaceae</taxon>
        <taxon>Streptomyces</taxon>
    </lineage>
</organism>
<proteinExistence type="predicted"/>
<dbReference type="EMBL" id="BAABEP010000090">
    <property type="protein sequence ID" value="GAA3760970.1"/>
    <property type="molecule type" value="Genomic_DNA"/>
</dbReference>
<dbReference type="Proteomes" id="UP001499884">
    <property type="component" value="Unassembled WGS sequence"/>
</dbReference>
<accession>A0ABP7GDL4</accession>
<evidence type="ECO:0000313" key="2">
    <source>
        <dbReference type="Proteomes" id="UP001499884"/>
    </source>
</evidence>